<dbReference type="Pfam" id="PF00005">
    <property type="entry name" value="ABC_tran"/>
    <property type="match status" value="1"/>
</dbReference>
<dbReference type="GO" id="GO:0005524">
    <property type="term" value="F:ATP binding"/>
    <property type="evidence" value="ECO:0007669"/>
    <property type="project" value="UniProtKB-KW"/>
</dbReference>
<dbReference type="InterPro" id="IPR003593">
    <property type="entry name" value="AAA+_ATPase"/>
</dbReference>
<feature type="domain" description="ABC transporter" evidence="4">
    <location>
        <begin position="3"/>
        <end position="191"/>
    </location>
</feature>
<evidence type="ECO:0000256" key="3">
    <source>
        <dbReference type="ARBA" id="ARBA00022840"/>
    </source>
</evidence>
<dbReference type="PROSITE" id="PS00211">
    <property type="entry name" value="ABC_TRANSPORTER_1"/>
    <property type="match status" value="1"/>
</dbReference>
<evidence type="ECO:0000256" key="1">
    <source>
        <dbReference type="ARBA" id="ARBA00022448"/>
    </source>
</evidence>
<evidence type="ECO:0000256" key="2">
    <source>
        <dbReference type="ARBA" id="ARBA00022741"/>
    </source>
</evidence>
<dbReference type="InterPro" id="IPR027417">
    <property type="entry name" value="P-loop_NTPase"/>
</dbReference>
<keyword evidence="3 5" id="KW-0067">ATP-binding</keyword>
<organism evidence="5 6">
    <name type="scientific">Youngiibacter multivorans</name>
    <dbReference type="NCBI Taxonomy" id="937251"/>
    <lineage>
        <taxon>Bacteria</taxon>
        <taxon>Bacillati</taxon>
        <taxon>Bacillota</taxon>
        <taxon>Clostridia</taxon>
        <taxon>Eubacteriales</taxon>
        <taxon>Clostridiaceae</taxon>
        <taxon>Youngiibacter</taxon>
    </lineage>
</organism>
<dbReference type="SMART" id="SM00382">
    <property type="entry name" value="AAA"/>
    <property type="match status" value="1"/>
</dbReference>
<keyword evidence="1" id="KW-0813">Transport</keyword>
<dbReference type="Gene3D" id="3.40.50.300">
    <property type="entry name" value="P-loop containing nucleotide triphosphate hydrolases"/>
    <property type="match status" value="1"/>
</dbReference>
<evidence type="ECO:0000259" key="4">
    <source>
        <dbReference type="PROSITE" id="PS50893"/>
    </source>
</evidence>
<dbReference type="SUPFAM" id="SSF52540">
    <property type="entry name" value="P-loop containing nucleoside triphosphate hydrolases"/>
    <property type="match status" value="1"/>
</dbReference>
<proteinExistence type="predicted"/>
<dbReference type="Proteomes" id="UP001519271">
    <property type="component" value="Unassembled WGS sequence"/>
</dbReference>
<reference evidence="5 6" key="1">
    <citation type="submission" date="2021-03" db="EMBL/GenBank/DDBJ databases">
        <title>Genomic Encyclopedia of Type Strains, Phase IV (KMG-IV): sequencing the most valuable type-strain genomes for metagenomic binning, comparative biology and taxonomic classification.</title>
        <authorList>
            <person name="Goeker M."/>
        </authorList>
    </citation>
    <scope>NUCLEOTIDE SEQUENCE [LARGE SCALE GENOMIC DNA]</scope>
    <source>
        <strain evidence="5 6">DSM 6139</strain>
    </source>
</reference>
<dbReference type="PROSITE" id="PS50893">
    <property type="entry name" value="ABC_TRANSPORTER_2"/>
    <property type="match status" value="1"/>
</dbReference>
<dbReference type="RefSeq" id="WP_209458198.1">
    <property type="nucleotide sequence ID" value="NZ_JAGGKC010000002.1"/>
</dbReference>
<name>A0ABS4G072_9CLOT</name>
<dbReference type="EMBL" id="JAGGKC010000002">
    <property type="protein sequence ID" value="MBP1917950.1"/>
    <property type="molecule type" value="Genomic_DNA"/>
</dbReference>
<sequence length="192" mass="21041">MDISVSGIKKSFGEKIVLDGFSGTFRETHLTCIMGPSGCGKTTLLNILMGIELQDEGAISGMPKKPGAVFQEDRLCESFNAISNVRMVCAKGMKDSFIASHLESIGISDLSQPVREFSGGMKRRVAIVRAILSDSDILFLDEPFKGLDDDTKNLVMDYVVENTRNRTVVLVTHSLDEVKALDCDMILMGEKE</sequence>
<gene>
    <name evidence="5" type="ORF">J2Z34_000421</name>
</gene>
<accession>A0ABS4G072</accession>
<dbReference type="InterPro" id="IPR050166">
    <property type="entry name" value="ABC_transporter_ATP-bind"/>
</dbReference>
<dbReference type="InterPro" id="IPR017871">
    <property type="entry name" value="ABC_transporter-like_CS"/>
</dbReference>
<evidence type="ECO:0000313" key="6">
    <source>
        <dbReference type="Proteomes" id="UP001519271"/>
    </source>
</evidence>
<keyword evidence="2" id="KW-0547">Nucleotide-binding</keyword>
<protein>
    <submittedName>
        <fullName evidence="5">NitT/TauT family transport system ATP-binding protein</fullName>
    </submittedName>
</protein>
<dbReference type="PANTHER" id="PTHR42788">
    <property type="entry name" value="TAURINE IMPORT ATP-BINDING PROTEIN-RELATED"/>
    <property type="match status" value="1"/>
</dbReference>
<dbReference type="InterPro" id="IPR003439">
    <property type="entry name" value="ABC_transporter-like_ATP-bd"/>
</dbReference>
<comment type="caution">
    <text evidence="5">The sequence shown here is derived from an EMBL/GenBank/DDBJ whole genome shotgun (WGS) entry which is preliminary data.</text>
</comment>
<keyword evidence="6" id="KW-1185">Reference proteome</keyword>
<dbReference type="PANTHER" id="PTHR42788:SF13">
    <property type="entry name" value="ALIPHATIC SULFONATES IMPORT ATP-BINDING PROTEIN SSUB"/>
    <property type="match status" value="1"/>
</dbReference>
<evidence type="ECO:0000313" key="5">
    <source>
        <dbReference type="EMBL" id="MBP1917950.1"/>
    </source>
</evidence>